<dbReference type="GO" id="GO:0030976">
    <property type="term" value="F:thiamine pyrophosphate binding"/>
    <property type="evidence" value="ECO:0007669"/>
    <property type="project" value="UniProtKB-UniRule"/>
</dbReference>
<evidence type="ECO:0000256" key="5">
    <source>
        <dbReference type="ARBA" id="ARBA00022605"/>
    </source>
</evidence>
<dbReference type="Gene3D" id="3.40.50.970">
    <property type="match status" value="2"/>
</dbReference>
<dbReference type="GO" id="GO:0000287">
    <property type="term" value="F:magnesium ion binding"/>
    <property type="evidence" value="ECO:0007669"/>
    <property type="project" value="UniProtKB-UniRule"/>
</dbReference>
<dbReference type="InterPro" id="IPR011766">
    <property type="entry name" value="TPP_enzyme_TPP-bd"/>
</dbReference>
<keyword evidence="6 9" id="KW-0786">Thiamine pyrophosphate</keyword>
<feature type="domain" description="Thiamine pyrophosphate enzyme TPP-binding" evidence="11">
    <location>
        <begin position="382"/>
        <end position="529"/>
    </location>
</feature>
<evidence type="ECO:0000256" key="9">
    <source>
        <dbReference type="RuleBase" id="RU003591"/>
    </source>
</evidence>
<dbReference type="InterPro" id="IPR000399">
    <property type="entry name" value="TPP-bd_CS"/>
</dbReference>
<comment type="pathway">
    <text evidence="1 9">Amino-acid biosynthesis; L-isoleucine biosynthesis; L-isoleucine from 2-oxobutanoate: step 1/4.</text>
</comment>
<reference evidence="13" key="1">
    <citation type="journal article" date="2021" name="PeerJ">
        <title>Extensive microbial diversity within the chicken gut microbiome revealed by metagenomics and culture.</title>
        <authorList>
            <person name="Gilroy R."/>
            <person name="Ravi A."/>
            <person name="Getino M."/>
            <person name="Pursley I."/>
            <person name="Horton D.L."/>
            <person name="Alikhan N.F."/>
            <person name="Baker D."/>
            <person name="Gharbi K."/>
            <person name="Hall N."/>
            <person name="Watson M."/>
            <person name="Adriaenssens E.M."/>
            <person name="Foster-Nyarko E."/>
            <person name="Jarju S."/>
            <person name="Secka A."/>
            <person name="Antonio M."/>
            <person name="Oren A."/>
            <person name="Chaudhuri R.R."/>
            <person name="La Ragione R."/>
            <person name="Hildebrand F."/>
            <person name="Pallen M.J."/>
        </authorList>
    </citation>
    <scope>NUCLEOTIDE SEQUENCE</scope>
    <source>
        <strain evidence="13">CHK195-6426</strain>
    </source>
</reference>
<dbReference type="FunFam" id="3.40.50.970:FF:000007">
    <property type="entry name" value="Acetolactate synthase"/>
    <property type="match status" value="1"/>
</dbReference>
<comment type="similarity">
    <text evidence="3 9">Belongs to the TPP enzyme family.</text>
</comment>
<dbReference type="PANTHER" id="PTHR18968:SF13">
    <property type="entry name" value="ACETOLACTATE SYNTHASE CATALYTIC SUBUNIT, MITOCHONDRIAL"/>
    <property type="match status" value="1"/>
</dbReference>
<evidence type="ECO:0000256" key="4">
    <source>
        <dbReference type="ARBA" id="ARBA00013145"/>
    </source>
</evidence>
<comment type="cofactor">
    <cofactor evidence="9">
        <name>Mg(2+)</name>
        <dbReference type="ChEBI" id="CHEBI:18420"/>
    </cofactor>
    <text evidence="9">Binds 1 Mg(2+) ion per subunit.</text>
</comment>
<evidence type="ECO:0000256" key="2">
    <source>
        <dbReference type="ARBA" id="ARBA00005025"/>
    </source>
</evidence>
<dbReference type="SUPFAM" id="SSF52518">
    <property type="entry name" value="Thiamin diphosphate-binding fold (THDP-binding)"/>
    <property type="match status" value="2"/>
</dbReference>
<evidence type="ECO:0000256" key="3">
    <source>
        <dbReference type="ARBA" id="ARBA00007812"/>
    </source>
</evidence>
<evidence type="ECO:0000256" key="8">
    <source>
        <dbReference type="ARBA" id="ARBA00048670"/>
    </source>
</evidence>
<protein>
    <recommendedName>
        <fullName evidence="4 9">Acetolactate synthase</fullName>
        <ecNumber evidence="4 9">2.2.1.6</ecNumber>
    </recommendedName>
</protein>
<keyword evidence="7 9" id="KW-0100">Branched-chain amino acid biosynthesis</keyword>
<dbReference type="InterPro" id="IPR029061">
    <property type="entry name" value="THDP-binding"/>
</dbReference>
<dbReference type="InterPro" id="IPR012846">
    <property type="entry name" value="Acetolactate_synth_lsu"/>
</dbReference>
<keyword evidence="9" id="KW-0479">Metal-binding</keyword>
<dbReference type="PROSITE" id="PS00187">
    <property type="entry name" value="TPP_ENZYMES"/>
    <property type="match status" value="1"/>
</dbReference>
<evidence type="ECO:0000313" key="13">
    <source>
        <dbReference type="EMBL" id="HIW82347.1"/>
    </source>
</evidence>
<feature type="domain" description="Thiamine pyrophosphate enzyme N-terminal TPP-binding" evidence="12">
    <location>
        <begin position="2"/>
        <end position="114"/>
    </location>
</feature>
<evidence type="ECO:0000259" key="10">
    <source>
        <dbReference type="Pfam" id="PF00205"/>
    </source>
</evidence>
<dbReference type="InterPro" id="IPR012001">
    <property type="entry name" value="Thiamin_PyroP_enz_TPP-bd_dom"/>
</dbReference>
<dbReference type="PANTHER" id="PTHR18968">
    <property type="entry name" value="THIAMINE PYROPHOSPHATE ENZYMES"/>
    <property type="match status" value="1"/>
</dbReference>
<keyword evidence="9 13" id="KW-0808">Transferase</keyword>
<dbReference type="Pfam" id="PF02775">
    <property type="entry name" value="TPP_enzyme_C"/>
    <property type="match status" value="1"/>
</dbReference>
<dbReference type="GO" id="GO:0050660">
    <property type="term" value="F:flavin adenine dinucleotide binding"/>
    <property type="evidence" value="ECO:0007669"/>
    <property type="project" value="InterPro"/>
</dbReference>
<dbReference type="SUPFAM" id="SSF52467">
    <property type="entry name" value="DHS-like NAD/FAD-binding domain"/>
    <property type="match status" value="1"/>
</dbReference>
<dbReference type="FunFam" id="3.40.50.1220:FF:000008">
    <property type="entry name" value="Acetolactate synthase"/>
    <property type="match status" value="1"/>
</dbReference>
<dbReference type="EMBL" id="DXGH01000071">
    <property type="protein sequence ID" value="HIW82347.1"/>
    <property type="molecule type" value="Genomic_DNA"/>
</dbReference>
<evidence type="ECO:0000259" key="12">
    <source>
        <dbReference type="Pfam" id="PF02776"/>
    </source>
</evidence>
<comment type="cofactor">
    <cofactor evidence="9">
        <name>thiamine diphosphate</name>
        <dbReference type="ChEBI" id="CHEBI:58937"/>
    </cofactor>
    <text evidence="9">Binds 1 thiamine pyrophosphate per subunit.</text>
</comment>
<dbReference type="InterPro" id="IPR012000">
    <property type="entry name" value="Thiamin_PyroP_enz_cen_dom"/>
</dbReference>
<evidence type="ECO:0000256" key="6">
    <source>
        <dbReference type="ARBA" id="ARBA00023052"/>
    </source>
</evidence>
<dbReference type="Pfam" id="PF00205">
    <property type="entry name" value="TPP_enzyme_M"/>
    <property type="match status" value="1"/>
</dbReference>
<evidence type="ECO:0000313" key="14">
    <source>
        <dbReference type="Proteomes" id="UP000824265"/>
    </source>
</evidence>
<comment type="catalytic activity">
    <reaction evidence="8 9">
        <text>2 pyruvate + H(+) = (2S)-2-acetolactate + CO2</text>
        <dbReference type="Rhea" id="RHEA:25249"/>
        <dbReference type="ChEBI" id="CHEBI:15361"/>
        <dbReference type="ChEBI" id="CHEBI:15378"/>
        <dbReference type="ChEBI" id="CHEBI:16526"/>
        <dbReference type="ChEBI" id="CHEBI:58476"/>
        <dbReference type="EC" id="2.2.1.6"/>
    </reaction>
</comment>
<dbReference type="GO" id="GO:0009097">
    <property type="term" value="P:isoleucine biosynthetic process"/>
    <property type="evidence" value="ECO:0007669"/>
    <property type="project" value="TreeGrafter"/>
</dbReference>
<dbReference type="InterPro" id="IPR029035">
    <property type="entry name" value="DHS-like_NAD/FAD-binding_dom"/>
</dbReference>
<evidence type="ECO:0000259" key="11">
    <source>
        <dbReference type="Pfam" id="PF02775"/>
    </source>
</evidence>
<organism evidence="13 14">
    <name type="scientific">Candidatus Acetatifactor stercoripullorum</name>
    <dbReference type="NCBI Taxonomy" id="2838414"/>
    <lineage>
        <taxon>Bacteria</taxon>
        <taxon>Bacillati</taxon>
        <taxon>Bacillota</taxon>
        <taxon>Clostridia</taxon>
        <taxon>Lachnospirales</taxon>
        <taxon>Lachnospiraceae</taxon>
        <taxon>Acetatifactor</taxon>
    </lineage>
</organism>
<comment type="caution">
    <text evidence="13">The sequence shown here is derived from an EMBL/GenBank/DDBJ whole genome shotgun (WGS) entry which is preliminary data.</text>
</comment>
<dbReference type="NCBIfam" id="TIGR00118">
    <property type="entry name" value="acolac_lg"/>
    <property type="match status" value="1"/>
</dbReference>
<dbReference type="InterPro" id="IPR045229">
    <property type="entry name" value="TPP_enz"/>
</dbReference>
<dbReference type="GO" id="GO:0003984">
    <property type="term" value="F:acetolactate synthase activity"/>
    <property type="evidence" value="ECO:0007669"/>
    <property type="project" value="UniProtKB-EC"/>
</dbReference>
<comment type="pathway">
    <text evidence="2 9">Amino-acid biosynthesis; L-valine biosynthesis; L-valine from pyruvate: step 1/4.</text>
</comment>
<keyword evidence="9" id="KW-0460">Magnesium</keyword>
<evidence type="ECO:0000256" key="1">
    <source>
        <dbReference type="ARBA" id="ARBA00004974"/>
    </source>
</evidence>
<dbReference type="Pfam" id="PF02776">
    <property type="entry name" value="TPP_enzyme_N"/>
    <property type="match status" value="1"/>
</dbReference>
<dbReference type="AlphaFoldDB" id="A0A9D1UC36"/>
<name>A0A9D1UC36_9FIRM</name>
<dbReference type="EC" id="2.2.1.6" evidence="4 9"/>
<dbReference type="Proteomes" id="UP000824265">
    <property type="component" value="Unassembled WGS sequence"/>
</dbReference>
<dbReference type="Gene3D" id="3.40.50.1220">
    <property type="entry name" value="TPP-binding domain"/>
    <property type="match status" value="1"/>
</dbReference>
<accession>A0A9D1UC36</accession>
<reference evidence="13" key="2">
    <citation type="submission" date="2021-04" db="EMBL/GenBank/DDBJ databases">
        <authorList>
            <person name="Gilroy R."/>
        </authorList>
    </citation>
    <scope>NUCLEOTIDE SEQUENCE</scope>
    <source>
        <strain evidence="13">CHK195-6426</strain>
    </source>
</reference>
<proteinExistence type="inferred from homology"/>
<dbReference type="GO" id="GO:0005948">
    <property type="term" value="C:acetolactate synthase complex"/>
    <property type="evidence" value="ECO:0007669"/>
    <property type="project" value="TreeGrafter"/>
</dbReference>
<keyword evidence="5 9" id="KW-0028">Amino-acid biosynthesis</keyword>
<evidence type="ECO:0000256" key="7">
    <source>
        <dbReference type="ARBA" id="ARBA00023304"/>
    </source>
</evidence>
<dbReference type="CDD" id="cd07035">
    <property type="entry name" value="TPP_PYR_POX_like"/>
    <property type="match status" value="1"/>
</dbReference>
<gene>
    <name evidence="13" type="primary">ilvB</name>
    <name evidence="13" type="ORF">H9742_12660</name>
</gene>
<dbReference type="GO" id="GO:0009099">
    <property type="term" value="P:L-valine biosynthetic process"/>
    <property type="evidence" value="ECO:0007669"/>
    <property type="project" value="TreeGrafter"/>
</dbReference>
<sequence>MIGADAIIKCLEAEGVETVFGYPGVAICPFYNSILDSNIRTILIRTEQNAAHAASGMARITGRPGVCAVTSGPGATNVITGIATAFADSIPLICITGQVNSELLGSDVFQEADITGAVESFVKYSYLIKNVNDIPRVFKEAFHIANTGRKGPVLIDIPIDIQNAPISKFKYPEEVVLRTYKPTVKGHAVQIKKVIKELERAKRPIICAGGGVLLSDAQGELRSFSERHQIPVVSTMMGIGVMPTKHPLYFGMVGNNGKAYANRAMNESDLLIMVGARVADRAVSQPDLITQGKVLVHIDVDPAEIGKNAGPAIPLVGDAKHIFEDFLKEDFTCDYSQWLAALREYRETMVKKRNPNPAYVDPAAFITRLSEKLEENAVYVADVGQNQIWSCGYHIVKKGNFFTSGGMGTMGYSIPAAMGAKLAAPDRQVIAVCGDGSFQMSMMELATMRQHDIPVKIIVLKNNYLGMVREYQHYTYKDHYSVVDLSGSPDLEKLSSAYGIPFLRLANMEHVDKTLDLFLEKNESMLLECLIDPMDLVK</sequence>
<feature type="domain" description="Thiamine pyrophosphate enzyme central" evidence="10">
    <location>
        <begin position="191"/>
        <end position="324"/>
    </location>
</feature>